<organism evidence="1 2">
    <name type="scientific">Hymenobacter rubripertinctus</name>
    <dbReference type="NCBI Taxonomy" id="2029981"/>
    <lineage>
        <taxon>Bacteria</taxon>
        <taxon>Pseudomonadati</taxon>
        <taxon>Bacteroidota</taxon>
        <taxon>Cytophagia</taxon>
        <taxon>Cytophagales</taxon>
        <taxon>Hymenobacteraceae</taxon>
        <taxon>Hymenobacter</taxon>
    </lineage>
</organism>
<dbReference type="AlphaFoldDB" id="A0A418R8E7"/>
<name>A0A418R8E7_9BACT</name>
<evidence type="ECO:0000313" key="1">
    <source>
        <dbReference type="EMBL" id="RIY13753.1"/>
    </source>
</evidence>
<keyword evidence="2" id="KW-1185">Reference proteome</keyword>
<evidence type="ECO:0000313" key="2">
    <source>
        <dbReference type="Proteomes" id="UP000284250"/>
    </source>
</evidence>
<proteinExistence type="predicted"/>
<comment type="caution">
    <text evidence="1">The sequence shown here is derived from an EMBL/GenBank/DDBJ whole genome shotgun (WGS) entry which is preliminary data.</text>
</comment>
<sequence>MAEEAKERTLLQRVLDTLPRNHTVLKDAQQALAAKGTEVTRGALYEVIKGRSKKPELMEAILDAAEATKARTAALEARAQKLADQ</sequence>
<dbReference type="OrthoDB" id="9884972at2"/>
<reference evidence="1 2" key="1">
    <citation type="submission" date="2018-09" db="EMBL/GenBank/DDBJ databases">
        <authorList>
            <person name="Zeman M."/>
            <person name="Pardy F."/>
        </authorList>
    </citation>
    <scope>NUCLEOTIDE SEQUENCE [LARGE SCALE GENOMIC DNA]</scope>
    <source>
        <strain evidence="1 2">CCM 8852</strain>
    </source>
</reference>
<gene>
    <name evidence="1" type="ORF">D0T11_01335</name>
</gene>
<reference evidence="1 2" key="2">
    <citation type="submission" date="2019-01" db="EMBL/GenBank/DDBJ databases">
        <title>Hymenobacter humicola sp. nov., isolated from soils in Antarctica.</title>
        <authorList>
            <person name="Sedlacek I."/>
            <person name="Holochova P."/>
            <person name="Kralova S."/>
            <person name="Pantucek R."/>
            <person name="Stankova E."/>
            <person name="Vrbovska V."/>
            <person name="Kristofova L."/>
            <person name="Svec P."/>
            <person name="Busse H.-J."/>
        </authorList>
    </citation>
    <scope>NUCLEOTIDE SEQUENCE [LARGE SCALE GENOMIC DNA]</scope>
    <source>
        <strain evidence="1 2">CCM 8852</strain>
    </source>
</reference>
<dbReference type="EMBL" id="QYCN01000002">
    <property type="protein sequence ID" value="RIY13753.1"/>
    <property type="molecule type" value="Genomic_DNA"/>
</dbReference>
<dbReference type="Proteomes" id="UP000284250">
    <property type="component" value="Unassembled WGS sequence"/>
</dbReference>
<dbReference type="RefSeq" id="WP_119653983.1">
    <property type="nucleotide sequence ID" value="NZ_JBHUOI010000070.1"/>
</dbReference>
<accession>A0A418R8E7</accession>
<protein>
    <submittedName>
        <fullName evidence="1">Uncharacterized protein</fullName>
    </submittedName>
</protein>